<comment type="caution">
    <text evidence="3">The sequence shown here is derived from an EMBL/GenBank/DDBJ whole genome shotgun (WGS) entry which is preliminary data.</text>
</comment>
<dbReference type="Proteomes" id="UP000648187">
    <property type="component" value="Unassembled WGS sequence"/>
</dbReference>
<dbReference type="PANTHER" id="PTHR43775:SF23">
    <property type="entry name" value="FATTY ACID SYNTHASE 3"/>
    <property type="match status" value="1"/>
</dbReference>
<dbReference type="Gene3D" id="3.30.70.3290">
    <property type="match status" value="1"/>
</dbReference>
<dbReference type="CDD" id="cd00833">
    <property type="entry name" value="PKS"/>
    <property type="match status" value="1"/>
</dbReference>
<dbReference type="InterPro" id="IPR014030">
    <property type="entry name" value="Ketoacyl_synth_N"/>
</dbReference>
<evidence type="ECO:0000313" key="3">
    <source>
        <dbReference type="EMBL" id="KAF9407985.1"/>
    </source>
</evidence>
<organism evidence="3 4">
    <name type="scientific">Spodoptera exigua</name>
    <name type="common">Beet armyworm</name>
    <name type="synonym">Noctua fulgens</name>
    <dbReference type="NCBI Taxonomy" id="7107"/>
    <lineage>
        <taxon>Eukaryota</taxon>
        <taxon>Metazoa</taxon>
        <taxon>Ecdysozoa</taxon>
        <taxon>Arthropoda</taxon>
        <taxon>Hexapoda</taxon>
        <taxon>Insecta</taxon>
        <taxon>Pterygota</taxon>
        <taxon>Neoptera</taxon>
        <taxon>Endopterygota</taxon>
        <taxon>Lepidoptera</taxon>
        <taxon>Glossata</taxon>
        <taxon>Ditrysia</taxon>
        <taxon>Noctuoidea</taxon>
        <taxon>Noctuidae</taxon>
        <taxon>Amphipyrinae</taxon>
        <taxon>Spodoptera</taxon>
    </lineage>
</organism>
<reference evidence="3" key="1">
    <citation type="submission" date="2020-08" db="EMBL/GenBank/DDBJ databases">
        <title>Spodoptera exigua strain:BAW_Kor-Di-RS1 Genome sequencing and assembly.</title>
        <authorList>
            <person name="Kim J."/>
            <person name="Nam H.Y."/>
            <person name="Kwon M."/>
            <person name="Choi J.H."/>
            <person name="Cho S.R."/>
            <person name="Kim G.-H."/>
        </authorList>
    </citation>
    <scope>NUCLEOTIDE SEQUENCE</scope>
    <source>
        <strain evidence="3">BAW_Kor-Di-RS1</strain>
        <tissue evidence="3">Whole-body</tissue>
    </source>
</reference>
<dbReference type="Pfam" id="PF00698">
    <property type="entry name" value="Acyl_transf_1"/>
    <property type="match status" value="1"/>
</dbReference>
<dbReference type="AlphaFoldDB" id="A0A835G641"/>
<dbReference type="GO" id="GO:0006633">
    <property type="term" value="P:fatty acid biosynthetic process"/>
    <property type="evidence" value="ECO:0007669"/>
    <property type="project" value="UniProtKB-UniPathway"/>
</dbReference>
<dbReference type="InterPro" id="IPR016036">
    <property type="entry name" value="Malonyl_transacylase_ACP-bd"/>
</dbReference>
<evidence type="ECO:0000259" key="2">
    <source>
        <dbReference type="PROSITE" id="PS52004"/>
    </source>
</evidence>
<evidence type="ECO:0000313" key="4">
    <source>
        <dbReference type="Proteomes" id="UP000648187"/>
    </source>
</evidence>
<dbReference type="InterPro" id="IPR020841">
    <property type="entry name" value="PKS_Beta-ketoAc_synthase_dom"/>
</dbReference>
<dbReference type="Gene3D" id="3.40.47.10">
    <property type="match status" value="1"/>
</dbReference>
<sequence>MVFNLNDDGERAGGNNATTAETSSNRVVISGMSALMPGRNDLEEFNKKLYNKENFVVNQEPLWHSNHPEVTPYRGKIADLDRFDAQFFMVHYRLAQSSDSTSRKVLEQTYQAIIDAGVCPSELSSKRIGVFFGNGFDESFKLLYSFHGKGYSTLLGSSKTMIANRISYWLNLRGPSHTVEASCCSSLVVLQLGRDAIARGYCDAAIIGGSRIMLQPQHYINYNRMVPISFDGKTKCYDVDADGHILAEAITVLFLQKYEDAKRIYAEIYHMKSNFSYDNFGKYRDPAKWSKHLEKFYEEAGVSPSSVEYVEGCGAADPEADRAELQALEVVLCKDRKKPLLVGSVTSNIGSTGETSGLCGLIKVSKYVLIVSFFNLLKDVTRSQSQIPLMVLASGRQESGVQKILDHIKSKELDPEEIALHHGVYKTKILNHMARGFGIYETVNNKTVTRSEKKRYYDSAARPLWFVYSGMGSQWAGMGEQLMRIPIFAAAIERCDRVLKPKGLDIVDIISNPDKSMFDNILNSFVGIAAIQIGLTDVLRAVGLVPDNVIGHSVGELGCAYADDCLTDEEMISLSYSRGIVSTTMEFVRGSMAAVGIGFKQMSKICPPDIDVACHNGPGSCTISGPEEIVCKFVNELTGQGIFAKELQCSNIAYHSRYVAKAG</sequence>
<dbReference type="UniPathway" id="UPA00094"/>
<proteinExistence type="predicted"/>
<dbReference type="SUPFAM" id="SSF53901">
    <property type="entry name" value="Thiolase-like"/>
    <property type="match status" value="2"/>
</dbReference>
<dbReference type="PANTHER" id="PTHR43775">
    <property type="entry name" value="FATTY ACID SYNTHASE"/>
    <property type="match status" value="1"/>
</dbReference>
<dbReference type="InterPro" id="IPR014043">
    <property type="entry name" value="Acyl_transferase_dom"/>
</dbReference>
<feature type="region of interest" description="Disordered" evidence="1">
    <location>
        <begin position="1"/>
        <end position="23"/>
    </location>
</feature>
<name>A0A835G641_SPOEX</name>
<evidence type="ECO:0000256" key="1">
    <source>
        <dbReference type="SAM" id="MobiDB-lite"/>
    </source>
</evidence>
<protein>
    <recommendedName>
        <fullName evidence="2">Ketosynthase family 3 (KS3) domain-containing protein</fullName>
    </recommendedName>
</protein>
<accession>A0A835G641</accession>
<dbReference type="InterPro" id="IPR016035">
    <property type="entry name" value="Acyl_Trfase/lysoPLipase"/>
</dbReference>
<dbReference type="EMBL" id="JACKWZ010000417">
    <property type="protein sequence ID" value="KAF9407985.1"/>
    <property type="molecule type" value="Genomic_DNA"/>
</dbReference>
<dbReference type="SUPFAM" id="SSF52151">
    <property type="entry name" value="FabD/lysophospholipase-like"/>
    <property type="match status" value="1"/>
</dbReference>
<dbReference type="Pfam" id="PF00109">
    <property type="entry name" value="ketoacyl-synt"/>
    <property type="match status" value="1"/>
</dbReference>
<dbReference type="Pfam" id="PF02801">
    <property type="entry name" value="Ketoacyl-synt_C"/>
    <property type="match status" value="1"/>
</dbReference>
<feature type="domain" description="Ketosynthase family 3 (KS3)" evidence="2">
    <location>
        <begin position="24"/>
        <end position="407"/>
    </location>
</feature>
<dbReference type="SMART" id="SM00827">
    <property type="entry name" value="PKS_AT"/>
    <property type="match status" value="1"/>
</dbReference>
<dbReference type="InterPro" id="IPR016039">
    <property type="entry name" value="Thiolase-like"/>
</dbReference>
<dbReference type="GO" id="GO:0004312">
    <property type="term" value="F:fatty acid synthase activity"/>
    <property type="evidence" value="ECO:0007669"/>
    <property type="project" value="TreeGrafter"/>
</dbReference>
<dbReference type="InterPro" id="IPR001227">
    <property type="entry name" value="Ac_transferase_dom_sf"/>
</dbReference>
<dbReference type="SUPFAM" id="SSF55048">
    <property type="entry name" value="Probable ACP-binding domain of malonyl-CoA ACP transacylase"/>
    <property type="match status" value="1"/>
</dbReference>
<gene>
    <name evidence="3" type="ORF">HW555_012170</name>
</gene>
<dbReference type="InterPro" id="IPR014031">
    <property type="entry name" value="Ketoacyl_synth_C"/>
</dbReference>
<dbReference type="PROSITE" id="PS52004">
    <property type="entry name" value="KS3_2"/>
    <property type="match status" value="1"/>
</dbReference>
<keyword evidence="4" id="KW-1185">Reference proteome</keyword>
<dbReference type="InterPro" id="IPR050091">
    <property type="entry name" value="PKS_NRPS_Biosynth_Enz"/>
</dbReference>
<dbReference type="Gene3D" id="3.40.366.10">
    <property type="entry name" value="Malonyl-Coenzyme A Acyl Carrier Protein, domain 2"/>
    <property type="match status" value="1"/>
</dbReference>
<dbReference type="SMART" id="SM00825">
    <property type="entry name" value="PKS_KS"/>
    <property type="match status" value="1"/>
</dbReference>